<feature type="region of interest" description="Disordered" evidence="1">
    <location>
        <begin position="1"/>
        <end position="99"/>
    </location>
</feature>
<keyword evidence="3" id="KW-1185">Reference proteome</keyword>
<evidence type="ECO:0000313" key="2">
    <source>
        <dbReference type="EMBL" id="MCI14036.1"/>
    </source>
</evidence>
<protein>
    <submittedName>
        <fullName evidence="2">Uncharacterized protein</fullName>
    </submittedName>
</protein>
<feature type="compositionally biased region" description="Acidic residues" evidence="1">
    <location>
        <begin position="73"/>
        <end position="87"/>
    </location>
</feature>
<feature type="non-terminal residue" evidence="2">
    <location>
        <position position="184"/>
    </location>
</feature>
<sequence>IRRVKDQELAEWGGRKKRRRAPRTQPQPDPEPATEPHPEDIDIDDVGEPQSGTPAHEAAEDEDGEELGGRDFMDEEDLVQEPVEEEEGNKKKGKKKKLEGPSWTMCVFPQEDPAEFLGGPKDTSVLTSYKTHFARYVYEGYHRLTLVPVSHGRKMRELARLVPDAQWFRDRLEATGLADLAKTG</sequence>
<dbReference type="AlphaFoldDB" id="A0A392PRT9"/>
<reference evidence="2 3" key="1">
    <citation type="journal article" date="2018" name="Front. Plant Sci.">
        <title>Red Clover (Trifolium pratense) and Zigzag Clover (T. medium) - A Picture of Genomic Similarities and Differences.</title>
        <authorList>
            <person name="Dluhosova J."/>
            <person name="Istvanek J."/>
            <person name="Nedelnik J."/>
            <person name="Repkova J."/>
        </authorList>
    </citation>
    <scope>NUCLEOTIDE SEQUENCE [LARGE SCALE GENOMIC DNA]</scope>
    <source>
        <strain evidence="3">cv. 10/8</strain>
        <tissue evidence="2">Leaf</tissue>
    </source>
</reference>
<comment type="caution">
    <text evidence="2">The sequence shown here is derived from an EMBL/GenBank/DDBJ whole genome shotgun (WGS) entry which is preliminary data.</text>
</comment>
<dbReference type="EMBL" id="LXQA010090672">
    <property type="protein sequence ID" value="MCI14036.1"/>
    <property type="molecule type" value="Genomic_DNA"/>
</dbReference>
<evidence type="ECO:0000256" key="1">
    <source>
        <dbReference type="SAM" id="MobiDB-lite"/>
    </source>
</evidence>
<name>A0A392PRT9_9FABA</name>
<organism evidence="2 3">
    <name type="scientific">Trifolium medium</name>
    <dbReference type="NCBI Taxonomy" id="97028"/>
    <lineage>
        <taxon>Eukaryota</taxon>
        <taxon>Viridiplantae</taxon>
        <taxon>Streptophyta</taxon>
        <taxon>Embryophyta</taxon>
        <taxon>Tracheophyta</taxon>
        <taxon>Spermatophyta</taxon>
        <taxon>Magnoliopsida</taxon>
        <taxon>eudicotyledons</taxon>
        <taxon>Gunneridae</taxon>
        <taxon>Pentapetalae</taxon>
        <taxon>rosids</taxon>
        <taxon>fabids</taxon>
        <taxon>Fabales</taxon>
        <taxon>Fabaceae</taxon>
        <taxon>Papilionoideae</taxon>
        <taxon>50 kb inversion clade</taxon>
        <taxon>NPAAA clade</taxon>
        <taxon>Hologalegina</taxon>
        <taxon>IRL clade</taxon>
        <taxon>Trifolieae</taxon>
        <taxon>Trifolium</taxon>
    </lineage>
</organism>
<dbReference type="Proteomes" id="UP000265520">
    <property type="component" value="Unassembled WGS sequence"/>
</dbReference>
<proteinExistence type="predicted"/>
<accession>A0A392PRT9</accession>
<feature type="non-terminal residue" evidence="2">
    <location>
        <position position="1"/>
    </location>
</feature>
<evidence type="ECO:0000313" key="3">
    <source>
        <dbReference type="Proteomes" id="UP000265520"/>
    </source>
</evidence>